<evidence type="ECO:0000313" key="1">
    <source>
        <dbReference type="EMBL" id="EWC43580.1"/>
    </source>
</evidence>
<accession>W7I4D6</accession>
<reference evidence="1 2" key="1">
    <citation type="submission" date="2013-05" db="EMBL/GenBank/DDBJ databases">
        <title>Drechslerella stenobrocha genome reveals carnivorous origination and mechanical trapping mechanism of predatory fungi.</title>
        <authorList>
            <person name="Liu X."/>
            <person name="Zhang W."/>
            <person name="Liu K."/>
        </authorList>
    </citation>
    <scope>NUCLEOTIDE SEQUENCE [LARGE SCALE GENOMIC DNA]</scope>
    <source>
        <strain evidence="1 2">248</strain>
    </source>
</reference>
<keyword evidence="2" id="KW-1185">Reference proteome</keyword>
<dbReference type="EMBL" id="KI966457">
    <property type="protein sequence ID" value="EWC43580.1"/>
    <property type="molecule type" value="Genomic_DNA"/>
</dbReference>
<gene>
    <name evidence="1" type="ORF">DRE_01467</name>
</gene>
<organism evidence="1 2">
    <name type="scientific">Drechslerella stenobrocha 248</name>
    <dbReference type="NCBI Taxonomy" id="1043628"/>
    <lineage>
        <taxon>Eukaryota</taxon>
        <taxon>Fungi</taxon>
        <taxon>Dikarya</taxon>
        <taxon>Ascomycota</taxon>
        <taxon>Pezizomycotina</taxon>
        <taxon>Orbiliomycetes</taxon>
        <taxon>Orbiliales</taxon>
        <taxon>Orbiliaceae</taxon>
        <taxon>Drechslerella</taxon>
    </lineage>
</organism>
<name>W7I4D6_9PEZI</name>
<sequence>MPPAQQPLSVVLKYSTASFFVLVPTAGTFSALQSTLLSLVTANAAHLPPSLTTNLPDTPQSLRFGVPKDPADPKKSGFVALDERSSRGTLVAAGIKDNAVLAFAIVSPADEDSWDGEFDVQWPVDDYYDSQGK</sequence>
<dbReference type="OrthoDB" id="5376498at2759"/>
<dbReference type="HOGENOM" id="CLU_1906698_0_0_1"/>
<dbReference type="Proteomes" id="UP000024837">
    <property type="component" value="Unassembled WGS sequence"/>
</dbReference>
<dbReference type="AlphaFoldDB" id="W7I4D6"/>
<protein>
    <submittedName>
        <fullName evidence="1">Uncharacterized protein</fullName>
    </submittedName>
</protein>
<proteinExistence type="predicted"/>
<evidence type="ECO:0000313" key="2">
    <source>
        <dbReference type="Proteomes" id="UP000024837"/>
    </source>
</evidence>